<dbReference type="SUPFAM" id="SSF81321">
    <property type="entry name" value="Family A G protein-coupled receptor-like"/>
    <property type="match status" value="1"/>
</dbReference>
<keyword evidence="1" id="KW-1133">Transmembrane helix</keyword>
<feature type="transmembrane region" description="Helical" evidence="1">
    <location>
        <begin position="249"/>
        <end position="270"/>
    </location>
</feature>
<evidence type="ECO:0000313" key="3">
    <source>
        <dbReference type="EMBL" id="VDO18862.1"/>
    </source>
</evidence>
<protein>
    <submittedName>
        <fullName evidence="5">7TM_GPCR_Srx domain-containing protein</fullName>
    </submittedName>
</protein>
<evidence type="ECO:0000259" key="2">
    <source>
        <dbReference type="Pfam" id="PF10328"/>
    </source>
</evidence>
<feature type="transmembrane region" description="Helical" evidence="1">
    <location>
        <begin position="208"/>
        <end position="229"/>
    </location>
</feature>
<feature type="transmembrane region" description="Helical" evidence="1">
    <location>
        <begin position="77"/>
        <end position="98"/>
    </location>
</feature>
<evidence type="ECO:0000313" key="5">
    <source>
        <dbReference type="WBParaSite" id="HPBE_0000047901-mRNA-1"/>
    </source>
</evidence>
<keyword evidence="1" id="KW-0812">Transmembrane</keyword>
<dbReference type="Gene3D" id="1.20.1070.10">
    <property type="entry name" value="Rhodopsin 7-helix transmembrane proteins"/>
    <property type="match status" value="1"/>
</dbReference>
<gene>
    <name evidence="3" type="ORF">HPBE_LOCUS480</name>
</gene>
<evidence type="ECO:0000256" key="1">
    <source>
        <dbReference type="SAM" id="Phobius"/>
    </source>
</evidence>
<dbReference type="InterPro" id="IPR019430">
    <property type="entry name" value="7TM_GPCR_serpentine_rcpt_Srx"/>
</dbReference>
<reference evidence="5" key="2">
    <citation type="submission" date="2019-09" db="UniProtKB">
        <authorList>
            <consortium name="WormBaseParasite"/>
        </authorList>
    </citation>
    <scope>IDENTIFICATION</scope>
</reference>
<feature type="transmembrane region" description="Helical" evidence="1">
    <location>
        <begin position="119"/>
        <end position="139"/>
    </location>
</feature>
<evidence type="ECO:0000313" key="4">
    <source>
        <dbReference type="Proteomes" id="UP000050761"/>
    </source>
</evidence>
<name>A0A3P7WN22_HELPZ</name>
<dbReference type="EMBL" id="UZAH01000337">
    <property type="protein sequence ID" value="VDO18862.1"/>
    <property type="molecule type" value="Genomic_DNA"/>
</dbReference>
<keyword evidence="4" id="KW-1185">Reference proteome</keyword>
<dbReference type="AlphaFoldDB" id="A0A3P7WN22"/>
<feature type="transmembrane region" description="Helical" evidence="1">
    <location>
        <begin position="36"/>
        <end position="57"/>
    </location>
</feature>
<dbReference type="WBParaSite" id="HPBE_0000047901-mRNA-1">
    <property type="protein sequence ID" value="HPBE_0000047901-mRNA-1"/>
    <property type="gene ID" value="HPBE_0000047901"/>
</dbReference>
<reference evidence="3 4" key="1">
    <citation type="submission" date="2018-11" db="EMBL/GenBank/DDBJ databases">
        <authorList>
            <consortium name="Pathogen Informatics"/>
        </authorList>
    </citation>
    <scope>NUCLEOTIDE SEQUENCE [LARGE SCALE GENOMIC DNA]</scope>
</reference>
<organism evidence="3">
    <name type="scientific">Heligmosomoides polygyrus</name>
    <name type="common">Parasitic roundworm</name>
    <dbReference type="NCBI Taxonomy" id="6339"/>
    <lineage>
        <taxon>Eukaryota</taxon>
        <taxon>Metazoa</taxon>
        <taxon>Ecdysozoa</taxon>
        <taxon>Nematoda</taxon>
        <taxon>Chromadorea</taxon>
        <taxon>Rhabditida</taxon>
        <taxon>Rhabditina</taxon>
        <taxon>Rhabditomorpha</taxon>
        <taxon>Strongyloidea</taxon>
        <taxon>Heligmosomidae</taxon>
        <taxon>Heligmosomoides</taxon>
    </lineage>
</organism>
<dbReference type="Pfam" id="PF10328">
    <property type="entry name" value="7TM_GPCR_Srx"/>
    <property type="match status" value="1"/>
</dbReference>
<feature type="domain" description="7TM GPCR serpentine receptor class x (Srx)" evidence="2">
    <location>
        <begin position="14"/>
        <end position="271"/>
    </location>
</feature>
<dbReference type="Proteomes" id="UP000050761">
    <property type="component" value="Unassembled WGS sequence"/>
</dbReference>
<feature type="transmembrane region" description="Helical" evidence="1">
    <location>
        <begin position="170"/>
        <end position="192"/>
    </location>
</feature>
<accession>A0A3P7WN22</accession>
<proteinExistence type="predicted"/>
<dbReference type="OrthoDB" id="5859283at2759"/>
<sequence length="322" mass="36850">MSSQQSAIESEQEIGVPGVYLNYLTSISLLEKVTPFELICTLHAIGDGIIVAVMAFWCAPLIWFDSTAMGESTANKMLGRIVCYCWYLIHYTQLLLAINRFMAVNSFLHYKRVFSIRNTKIALIALCLYLSWYFVVPFFDGCQFAFNLSTWQWSFEFTTCGLVFGLYLDFYFTIVLLLAITTLDCFTAVGIYRHRMQSVNCHFNRTDIMFFVQSCTSNILFIIDLSLFFVGPLIYNRIFGKSADKFGSFLINTLFMEISHSLDGLLMVAFNRRALSRIFSPLRVLLKHHGRVSNEAHLRAYEQKANNDVELITAVPTEGEGR</sequence>
<dbReference type="PANTHER" id="PTHR23017">
    <property type="entry name" value="SERPENTINE RECEPTOR, CLASS X"/>
    <property type="match status" value="1"/>
</dbReference>
<keyword evidence="1" id="KW-0472">Membrane</keyword>
<dbReference type="PANTHER" id="PTHR23017:SF3">
    <property type="entry name" value="G-PROTEIN COUPLED RECEPTORS FAMILY 1 PROFILE DOMAIN-CONTAINING PROTEIN"/>
    <property type="match status" value="1"/>
</dbReference>